<proteinExistence type="predicted"/>
<keyword evidence="1" id="KW-1133">Transmembrane helix</keyword>
<keyword evidence="1" id="KW-0812">Transmembrane</keyword>
<evidence type="ECO:0000313" key="2">
    <source>
        <dbReference type="EMBL" id="GAG30284.1"/>
    </source>
</evidence>
<name>X0WH41_9ZZZZ</name>
<sequence>MKTTLEFTGLCFKYFVRGRTVRSSDITVLCVLAINNTVGIFKPGLGFFLVVLAVGTVINCIGVYNGADDDPKKENKELEDRLKEVEETAREVKRRWNRNY</sequence>
<gene>
    <name evidence="2" type="ORF">S01H1_71824</name>
</gene>
<comment type="caution">
    <text evidence="2">The sequence shown here is derived from an EMBL/GenBank/DDBJ whole genome shotgun (WGS) entry which is preliminary data.</text>
</comment>
<reference evidence="2" key="1">
    <citation type="journal article" date="2014" name="Front. Microbiol.">
        <title>High frequency of phylogenetically diverse reductive dehalogenase-homologous genes in deep subseafloor sedimentary metagenomes.</title>
        <authorList>
            <person name="Kawai M."/>
            <person name="Futagami T."/>
            <person name="Toyoda A."/>
            <person name="Takaki Y."/>
            <person name="Nishi S."/>
            <person name="Hori S."/>
            <person name="Arai W."/>
            <person name="Tsubouchi T."/>
            <person name="Morono Y."/>
            <person name="Uchiyama I."/>
            <person name="Ito T."/>
            <person name="Fujiyama A."/>
            <person name="Inagaki F."/>
            <person name="Takami H."/>
        </authorList>
    </citation>
    <scope>NUCLEOTIDE SEQUENCE</scope>
    <source>
        <strain evidence="2">Expedition CK06-06</strain>
    </source>
</reference>
<evidence type="ECO:0000256" key="1">
    <source>
        <dbReference type="SAM" id="Phobius"/>
    </source>
</evidence>
<feature type="transmembrane region" description="Helical" evidence="1">
    <location>
        <begin position="45"/>
        <end position="67"/>
    </location>
</feature>
<accession>X0WH41</accession>
<keyword evidence="1" id="KW-0472">Membrane</keyword>
<organism evidence="2">
    <name type="scientific">marine sediment metagenome</name>
    <dbReference type="NCBI Taxonomy" id="412755"/>
    <lineage>
        <taxon>unclassified sequences</taxon>
        <taxon>metagenomes</taxon>
        <taxon>ecological metagenomes</taxon>
    </lineage>
</organism>
<protein>
    <submittedName>
        <fullName evidence="2">Uncharacterized protein</fullName>
    </submittedName>
</protein>
<dbReference type="AlphaFoldDB" id="X0WH41"/>
<dbReference type="EMBL" id="BARS01047858">
    <property type="protein sequence ID" value="GAG30284.1"/>
    <property type="molecule type" value="Genomic_DNA"/>
</dbReference>